<keyword evidence="1" id="KW-0808">Transferase</keyword>
<comment type="similarity">
    <text evidence="4">Belongs to the ubiquitin-conjugating enzyme family.</text>
</comment>
<proteinExistence type="inferred from homology"/>
<name>A0A6V7QRT5_ANACO</name>
<dbReference type="Pfam" id="PF00179">
    <property type="entry name" value="UQ_con"/>
    <property type="match status" value="1"/>
</dbReference>
<dbReference type="GO" id="GO:0016740">
    <property type="term" value="F:transferase activity"/>
    <property type="evidence" value="ECO:0007669"/>
    <property type="project" value="UniProtKB-KW"/>
</dbReference>
<feature type="active site" description="Glycyl thioester intermediate" evidence="3">
    <location>
        <position position="157"/>
    </location>
</feature>
<keyword evidence="4" id="KW-0547">Nucleotide-binding</keyword>
<dbReference type="InterPro" id="IPR023313">
    <property type="entry name" value="UBQ-conjugating_AS"/>
</dbReference>
<dbReference type="GO" id="GO:0005524">
    <property type="term" value="F:ATP binding"/>
    <property type="evidence" value="ECO:0007669"/>
    <property type="project" value="UniProtKB-UniRule"/>
</dbReference>
<dbReference type="PANTHER" id="PTHR24067">
    <property type="entry name" value="UBIQUITIN-CONJUGATING ENZYME E2"/>
    <property type="match status" value="1"/>
</dbReference>
<feature type="region of interest" description="Disordered" evidence="5">
    <location>
        <begin position="1"/>
        <end position="97"/>
    </location>
</feature>
<feature type="domain" description="UBC core" evidence="6">
    <location>
        <begin position="72"/>
        <end position="168"/>
    </location>
</feature>
<dbReference type="SUPFAM" id="SSF54495">
    <property type="entry name" value="UBC-like"/>
    <property type="match status" value="1"/>
</dbReference>
<evidence type="ECO:0000259" key="6">
    <source>
        <dbReference type="PROSITE" id="PS50127"/>
    </source>
</evidence>
<protein>
    <recommendedName>
        <fullName evidence="6">UBC core domain-containing protein</fullName>
    </recommendedName>
</protein>
<dbReference type="InterPro" id="IPR016135">
    <property type="entry name" value="UBQ-conjugating_enzyme/RWD"/>
</dbReference>
<feature type="compositionally biased region" description="Polar residues" evidence="5">
    <location>
        <begin position="60"/>
        <end position="70"/>
    </location>
</feature>
<dbReference type="AlphaFoldDB" id="A0A6V7QRT5"/>
<keyword evidence="2 4" id="KW-0833">Ubl conjugation pathway</keyword>
<accession>A0A6V7QRT5</accession>
<evidence type="ECO:0000256" key="3">
    <source>
        <dbReference type="PROSITE-ProRule" id="PRU10133"/>
    </source>
</evidence>
<dbReference type="PROSITE" id="PS50127">
    <property type="entry name" value="UBC_2"/>
    <property type="match status" value="1"/>
</dbReference>
<evidence type="ECO:0000256" key="1">
    <source>
        <dbReference type="ARBA" id="ARBA00022679"/>
    </source>
</evidence>
<feature type="compositionally biased region" description="Basic residues" evidence="5">
    <location>
        <begin position="43"/>
        <end position="55"/>
    </location>
</feature>
<dbReference type="PROSITE" id="PS00183">
    <property type="entry name" value="UBC_1"/>
    <property type="match status" value="1"/>
</dbReference>
<evidence type="ECO:0000256" key="5">
    <source>
        <dbReference type="SAM" id="MobiDB-lite"/>
    </source>
</evidence>
<dbReference type="EMBL" id="CAJEUB010000003">
    <property type="protein sequence ID" value="CAD1845496.1"/>
    <property type="molecule type" value="Genomic_DNA"/>
</dbReference>
<sequence length="168" mass="18674">MGKGRATDLEGPGGVGAGCSVALSGEEEQKRVGIEKEKEKGGFVRRKRGEKRRRGRNDNDQFLGSFSQGPKQDRRKSPPKGARGMAGQPPAGFKHKPTDNLQRWVIEVLGAPGTLYANETYQLQVDFPEHYPMEAPQVIFLHPAPLHPHIYSNGHICLDILYDSWSQQ</sequence>
<dbReference type="SMART" id="SM00212">
    <property type="entry name" value="UBCc"/>
    <property type="match status" value="1"/>
</dbReference>
<organism evidence="7">
    <name type="scientific">Ananas comosus var. bracteatus</name>
    <name type="common">red pineapple</name>
    <dbReference type="NCBI Taxonomy" id="296719"/>
    <lineage>
        <taxon>Eukaryota</taxon>
        <taxon>Viridiplantae</taxon>
        <taxon>Streptophyta</taxon>
        <taxon>Embryophyta</taxon>
        <taxon>Tracheophyta</taxon>
        <taxon>Spermatophyta</taxon>
        <taxon>Magnoliopsida</taxon>
        <taxon>Liliopsida</taxon>
        <taxon>Poales</taxon>
        <taxon>Bromeliaceae</taxon>
        <taxon>Bromelioideae</taxon>
        <taxon>Ananas</taxon>
    </lineage>
</organism>
<evidence type="ECO:0000313" key="7">
    <source>
        <dbReference type="EMBL" id="CAD1845496.1"/>
    </source>
</evidence>
<evidence type="ECO:0000256" key="2">
    <source>
        <dbReference type="ARBA" id="ARBA00022786"/>
    </source>
</evidence>
<feature type="compositionally biased region" description="Basic and acidic residues" evidence="5">
    <location>
        <begin position="27"/>
        <end position="42"/>
    </location>
</feature>
<keyword evidence="4" id="KW-0067">ATP-binding</keyword>
<dbReference type="Gene3D" id="3.10.110.10">
    <property type="entry name" value="Ubiquitin Conjugating Enzyme"/>
    <property type="match status" value="1"/>
</dbReference>
<dbReference type="CDD" id="cd23808">
    <property type="entry name" value="UBCc_UBE2W"/>
    <property type="match status" value="1"/>
</dbReference>
<evidence type="ECO:0000256" key="4">
    <source>
        <dbReference type="RuleBase" id="RU362109"/>
    </source>
</evidence>
<dbReference type="InterPro" id="IPR000608">
    <property type="entry name" value="UBC"/>
</dbReference>
<dbReference type="InterPro" id="IPR050113">
    <property type="entry name" value="Ub_conjugating_enzyme"/>
</dbReference>
<gene>
    <name evidence="7" type="ORF">CB5_LOCUS28707</name>
</gene>
<reference evidence="7" key="1">
    <citation type="submission" date="2020-07" db="EMBL/GenBank/DDBJ databases">
        <authorList>
            <person name="Lin J."/>
        </authorList>
    </citation>
    <scope>NUCLEOTIDE SEQUENCE</scope>
</reference>